<accession>A0ACC0FIM7</accession>
<evidence type="ECO:0000313" key="2">
    <source>
        <dbReference type="Proteomes" id="UP001060215"/>
    </source>
</evidence>
<reference evidence="1 2" key="1">
    <citation type="journal article" date="2022" name="Plant J.">
        <title>Chromosome-level genome of Camellia lanceoleosa provides a valuable resource for understanding genome evolution and self-incompatibility.</title>
        <authorList>
            <person name="Gong W."/>
            <person name="Xiao S."/>
            <person name="Wang L."/>
            <person name="Liao Z."/>
            <person name="Chang Y."/>
            <person name="Mo W."/>
            <person name="Hu G."/>
            <person name="Li W."/>
            <person name="Zhao G."/>
            <person name="Zhu H."/>
            <person name="Hu X."/>
            <person name="Ji K."/>
            <person name="Xiang X."/>
            <person name="Song Q."/>
            <person name="Yuan D."/>
            <person name="Jin S."/>
            <person name="Zhang L."/>
        </authorList>
    </citation>
    <scope>NUCLEOTIDE SEQUENCE [LARGE SCALE GENOMIC DNA]</scope>
    <source>
        <strain evidence="1">SQ_2022a</strain>
    </source>
</reference>
<dbReference type="Proteomes" id="UP001060215">
    <property type="component" value="Chromosome 14"/>
</dbReference>
<proteinExistence type="predicted"/>
<evidence type="ECO:0000313" key="1">
    <source>
        <dbReference type="EMBL" id="KAI7988189.1"/>
    </source>
</evidence>
<protein>
    <submittedName>
        <fullName evidence="1">Uncharacterized protein</fullName>
    </submittedName>
</protein>
<gene>
    <name evidence="1" type="ORF">LOK49_LG13G00547</name>
</gene>
<name>A0ACC0FIM7_9ERIC</name>
<sequence>MSCHTSIFNHSEDAFHSYWSVPVTRLQAVFSLPAPSGACVTLGVIIAVLPPLHF</sequence>
<keyword evidence="2" id="KW-1185">Reference proteome</keyword>
<organism evidence="1 2">
    <name type="scientific">Camellia lanceoleosa</name>
    <dbReference type="NCBI Taxonomy" id="1840588"/>
    <lineage>
        <taxon>Eukaryota</taxon>
        <taxon>Viridiplantae</taxon>
        <taxon>Streptophyta</taxon>
        <taxon>Embryophyta</taxon>
        <taxon>Tracheophyta</taxon>
        <taxon>Spermatophyta</taxon>
        <taxon>Magnoliopsida</taxon>
        <taxon>eudicotyledons</taxon>
        <taxon>Gunneridae</taxon>
        <taxon>Pentapetalae</taxon>
        <taxon>asterids</taxon>
        <taxon>Ericales</taxon>
        <taxon>Theaceae</taxon>
        <taxon>Camellia</taxon>
    </lineage>
</organism>
<dbReference type="EMBL" id="CM045771">
    <property type="protein sequence ID" value="KAI7988189.1"/>
    <property type="molecule type" value="Genomic_DNA"/>
</dbReference>
<comment type="caution">
    <text evidence="1">The sequence shown here is derived from an EMBL/GenBank/DDBJ whole genome shotgun (WGS) entry which is preliminary data.</text>
</comment>